<sequence length="79" mass="8546">MNKAFIPIAMLALLAGCGSKQDLKPNVGSQLPGKPYGAAEAPAPLDLMTPQDQARPQRSDEVLIRSQERTEDKFDLPPT</sequence>
<evidence type="ECO:0000256" key="1">
    <source>
        <dbReference type="SAM" id="MobiDB-lite"/>
    </source>
</evidence>
<feature type="region of interest" description="Disordered" evidence="1">
    <location>
        <begin position="23"/>
        <end position="79"/>
    </location>
</feature>
<evidence type="ECO:0000313" key="3">
    <source>
        <dbReference type="Proteomes" id="UP000549617"/>
    </source>
</evidence>
<evidence type="ECO:0000313" key="2">
    <source>
        <dbReference type="EMBL" id="MBB5686583.1"/>
    </source>
</evidence>
<dbReference type="RefSeq" id="WP_184019141.1">
    <property type="nucleotide sequence ID" value="NZ_JACIJC010000004.1"/>
</dbReference>
<dbReference type="PROSITE" id="PS51257">
    <property type="entry name" value="PROKAR_LIPOPROTEIN"/>
    <property type="match status" value="1"/>
</dbReference>
<comment type="caution">
    <text evidence="2">The sequence shown here is derived from an EMBL/GenBank/DDBJ whole genome shotgun (WGS) entry which is preliminary data.</text>
</comment>
<organism evidence="2 3">
    <name type="scientific">Sphingobium boeckii</name>
    <dbReference type="NCBI Taxonomy" id="1082345"/>
    <lineage>
        <taxon>Bacteria</taxon>
        <taxon>Pseudomonadati</taxon>
        <taxon>Pseudomonadota</taxon>
        <taxon>Alphaproteobacteria</taxon>
        <taxon>Sphingomonadales</taxon>
        <taxon>Sphingomonadaceae</taxon>
        <taxon>Sphingobium</taxon>
    </lineage>
</organism>
<dbReference type="AlphaFoldDB" id="A0A7W9EET1"/>
<dbReference type="EMBL" id="JACIJC010000004">
    <property type="protein sequence ID" value="MBB5686583.1"/>
    <property type="molecule type" value="Genomic_DNA"/>
</dbReference>
<dbReference type="Proteomes" id="UP000549617">
    <property type="component" value="Unassembled WGS sequence"/>
</dbReference>
<gene>
    <name evidence="2" type="ORF">FHS49_002607</name>
</gene>
<proteinExistence type="predicted"/>
<feature type="compositionally biased region" description="Basic and acidic residues" evidence="1">
    <location>
        <begin position="55"/>
        <end position="79"/>
    </location>
</feature>
<reference evidence="2 3" key="1">
    <citation type="submission" date="2020-08" db="EMBL/GenBank/DDBJ databases">
        <title>Genomic Encyclopedia of Type Strains, Phase IV (KMG-IV): sequencing the most valuable type-strain genomes for metagenomic binning, comparative biology and taxonomic classification.</title>
        <authorList>
            <person name="Goeker M."/>
        </authorList>
    </citation>
    <scope>NUCLEOTIDE SEQUENCE [LARGE SCALE GENOMIC DNA]</scope>
    <source>
        <strain evidence="2 3">DSM 25079</strain>
    </source>
</reference>
<accession>A0A7W9EET1</accession>
<protein>
    <submittedName>
        <fullName evidence="2">Uncharacterized protein</fullName>
    </submittedName>
</protein>
<keyword evidence="3" id="KW-1185">Reference proteome</keyword>
<name>A0A7W9EET1_9SPHN</name>